<evidence type="ECO:0000313" key="2">
    <source>
        <dbReference type="EMBL" id="GIQ89287.1"/>
    </source>
</evidence>
<dbReference type="EMBL" id="BDIP01004887">
    <property type="protein sequence ID" value="GIQ89287.1"/>
    <property type="molecule type" value="Genomic_DNA"/>
</dbReference>
<protein>
    <submittedName>
        <fullName evidence="2">Uncharacterized protein</fullName>
    </submittedName>
</protein>
<feature type="region of interest" description="Disordered" evidence="1">
    <location>
        <begin position="143"/>
        <end position="180"/>
    </location>
</feature>
<sequence length="266" mass="30167">DCSRGVSQVEWDLWDKDRWSVVVLTQDALDIRREQEAKADAAEGDGMDGDNDTAGREDISTSPEATALLAALPEAMQRMDERAKQRWDVGWPMRALFAELPPPWCVRVSLPSCRVIDRFPPRPGTGPDYTDPNAQYALGALARQEEEEENQPSNRALNDSLALEDSTYCEGSDDEEEQEGDMEFEDIDPRELLEQEILQSIDHSLPEIVQVFKDAVVFETAKFALRSGCTFTFISKPVPVKRHTLDKEGDHIHLPHRQQTPRLAWY</sequence>
<feature type="region of interest" description="Disordered" evidence="1">
    <location>
        <begin position="35"/>
        <end position="58"/>
    </location>
</feature>
<accession>A0A9K3D6Z0</accession>
<feature type="compositionally biased region" description="Acidic residues" evidence="1">
    <location>
        <begin position="171"/>
        <end position="180"/>
    </location>
</feature>
<evidence type="ECO:0000256" key="1">
    <source>
        <dbReference type="SAM" id="MobiDB-lite"/>
    </source>
</evidence>
<feature type="non-terminal residue" evidence="2">
    <location>
        <position position="266"/>
    </location>
</feature>
<name>A0A9K3D6Z0_9EUKA</name>
<organism evidence="2 3">
    <name type="scientific">Kipferlia bialata</name>
    <dbReference type="NCBI Taxonomy" id="797122"/>
    <lineage>
        <taxon>Eukaryota</taxon>
        <taxon>Metamonada</taxon>
        <taxon>Carpediemonas-like organisms</taxon>
        <taxon>Kipferlia</taxon>
    </lineage>
</organism>
<dbReference type="AlphaFoldDB" id="A0A9K3D6Z0"/>
<evidence type="ECO:0000313" key="3">
    <source>
        <dbReference type="Proteomes" id="UP000265618"/>
    </source>
</evidence>
<proteinExistence type="predicted"/>
<feature type="compositionally biased region" description="Acidic residues" evidence="1">
    <location>
        <begin position="42"/>
        <end position="51"/>
    </location>
</feature>
<feature type="non-terminal residue" evidence="2">
    <location>
        <position position="1"/>
    </location>
</feature>
<comment type="caution">
    <text evidence="2">The sequence shown here is derived from an EMBL/GenBank/DDBJ whole genome shotgun (WGS) entry which is preliminary data.</text>
</comment>
<reference evidence="2 3" key="1">
    <citation type="journal article" date="2018" name="PLoS ONE">
        <title>The draft genome of Kipferlia bialata reveals reductive genome evolution in fornicate parasites.</title>
        <authorList>
            <person name="Tanifuji G."/>
            <person name="Takabayashi S."/>
            <person name="Kume K."/>
            <person name="Takagi M."/>
            <person name="Nakayama T."/>
            <person name="Kamikawa R."/>
            <person name="Inagaki Y."/>
            <person name="Hashimoto T."/>
        </authorList>
    </citation>
    <scope>NUCLEOTIDE SEQUENCE [LARGE SCALE GENOMIC DNA]</scope>
    <source>
        <strain evidence="2">NY0173</strain>
    </source>
</reference>
<gene>
    <name evidence="2" type="ORF">KIPB_011718</name>
</gene>
<keyword evidence="3" id="KW-1185">Reference proteome</keyword>
<dbReference type="Proteomes" id="UP000265618">
    <property type="component" value="Unassembled WGS sequence"/>
</dbReference>